<evidence type="ECO:0000313" key="1">
    <source>
        <dbReference type="EMBL" id="MBA4724050.1"/>
    </source>
</evidence>
<accession>A0A838YKF2</accession>
<sequence>MFDWKKPTVQMLGRWQPWHDGHQALFKRCILKTGQVIIQVRDVEGASGGIGQDDNPFNWDDVCKNIESGLSKDGFSRGIDYEIMLVPNITNISYGRGVGYVFEEEIFDEATHSISATKIREDLREKGKLK</sequence>
<dbReference type="GO" id="GO:0016740">
    <property type="term" value="F:transferase activity"/>
    <property type="evidence" value="ECO:0007669"/>
    <property type="project" value="UniProtKB-KW"/>
</dbReference>
<organism evidence="1 2">
    <name type="scientific">SAR86 cluster bacterium</name>
    <dbReference type="NCBI Taxonomy" id="2030880"/>
    <lineage>
        <taxon>Bacteria</taxon>
        <taxon>Pseudomonadati</taxon>
        <taxon>Pseudomonadota</taxon>
        <taxon>Gammaproteobacteria</taxon>
        <taxon>SAR86 cluster</taxon>
    </lineage>
</organism>
<keyword evidence="1" id="KW-0808">Transferase</keyword>
<protein>
    <submittedName>
        <fullName evidence="1">Cytidyltransferase</fullName>
    </submittedName>
</protein>
<name>A0A838YKF2_9GAMM</name>
<evidence type="ECO:0000313" key="2">
    <source>
        <dbReference type="Proteomes" id="UP000585327"/>
    </source>
</evidence>
<proteinExistence type="predicted"/>
<dbReference type="InterPro" id="IPR014729">
    <property type="entry name" value="Rossmann-like_a/b/a_fold"/>
</dbReference>
<reference evidence="1 2" key="1">
    <citation type="submission" date="2020-06" db="EMBL/GenBank/DDBJ databases">
        <title>Dysbiosis in marine aquaculture revealed through microbiome analysis: reverse ecology for environmental sustainability.</title>
        <authorList>
            <person name="Haro-Moreno J.M."/>
            <person name="Coutinho F.H."/>
            <person name="Zaragoza-Solas A."/>
            <person name="Picazo A."/>
            <person name="Almagro-Moreno S."/>
            <person name="Lopez-Perez M."/>
        </authorList>
    </citation>
    <scope>NUCLEOTIDE SEQUENCE [LARGE SCALE GENOMIC DNA]</scope>
    <source>
        <strain evidence="1">MCMED-G42</strain>
    </source>
</reference>
<dbReference type="AlphaFoldDB" id="A0A838YKF2"/>
<comment type="caution">
    <text evidence="1">The sequence shown here is derived from an EMBL/GenBank/DDBJ whole genome shotgun (WGS) entry which is preliminary data.</text>
</comment>
<dbReference type="SUPFAM" id="SSF52374">
    <property type="entry name" value="Nucleotidylyl transferase"/>
    <property type="match status" value="1"/>
</dbReference>
<gene>
    <name evidence="1" type="ORF">H2021_02415</name>
</gene>
<dbReference type="Gene3D" id="3.40.50.620">
    <property type="entry name" value="HUPs"/>
    <property type="match status" value="1"/>
</dbReference>
<dbReference type="Proteomes" id="UP000585327">
    <property type="component" value="Unassembled WGS sequence"/>
</dbReference>
<dbReference type="EMBL" id="JACETM010000017">
    <property type="protein sequence ID" value="MBA4724050.1"/>
    <property type="molecule type" value="Genomic_DNA"/>
</dbReference>